<feature type="domain" description="Peptidase C14 caspase" evidence="2">
    <location>
        <begin position="556"/>
        <end position="689"/>
    </location>
</feature>
<name>A0A8H3B2E9_9AGAM</name>
<evidence type="ECO:0000259" key="2">
    <source>
        <dbReference type="Pfam" id="PF00656"/>
    </source>
</evidence>
<dbReference type="AlphaFoldDB" id="A0A8H3B2E9"/>
<sequence length="812" mass="92278">MEPHWYNEQTCTEFQSLQHRKERSGVRHEFIVIEFTNGSICRIERMGDPEAPLYSLSAAGILARDVAECFPNKAVARLDTSEVVSQISLPYALDLKFVLCICRAIHEAERTHNYTLRGYNCYFFALTIQACLTRRFARWENLPVIRSWHSALDKLTPNNHQPQPLTRTQSFSTLLHLVSRTQEWDIDQLYQDFVEEFKRLLLDPGLSTSVRNILYSELWYTQLDLPMHLLLESLVKEAMILAICTQIRAFIVTRHDSESHFRGAVILAWLHRFTNGPKRHSQAQMARLMHTSRQTYRSFNKPRLVHEFDYHPPNSLCNPEPLTLTQWWIIICAWVNLQNALLRFLLVAHIILGAYGIVLITKGSPKSESCVVVEKELDKIASSWNPQQPLGAQELDTLTEELFKKYEKGTAFWEIKPWDGAFEALKAALPCWIPSPNSRVSNVSHVWDNRWSLREDKKSISAFQAHILARIESHAKLVKLMSLGSATEIKIDLEQKMTEIWGLIRDDDSKNNGNDEDDDAGNNNGNITMPALVPQGSPGPQQHIILFIGADTPTGNDIDYLRQMFDSSPHRASIRYECICGSDATLAKVRDKVLTLFNEARNLPNSPNICLLFSGTGNENNAMCLADGSALSESDLSQWISASAIDLTKRPVSVLFDICRRNPSRPAMALQPAELAWSCSVGESAYALRLRENKHAPRSIFLLAMFMAAHHTKIHKEDESFFEAAFASYIKQLNGFIRLAYDSAHQDRCPFCPPGRLCDPPVAQNPDLQHGRRAITDLGMVIATHFPEHTRDVFDEVDRKMQQVGFPSVYAP</sequence>
<evidence type="ECO:0000313" key="3">
    <source>
        <dbReference type="EMBL" id="CAE6446266.1"/>
    </source>
</evidence>
<dbReference type="EMBL" id="CAJMWT010002538">
    <property type="protein sequence ID" value="CAE6446266.1"/>
    <property type="molecule type" value="Genomic_DNA"/>
</dbReference>
<dbReference type="GO" id="GO:0004197">
    <property type="term" value="F:cysteine-type endopeptidase activity"/>
    <property type="evidence" value="ECO:0007669"/>
    <property type="project" value="InterPro"/>
</dbReference>
<organism evidence="3 4">
    <name type="scientific">Rhizoctonia solani</name>
    <dbReference type="NCBI Taxonomy" id="456999"/>
    <lineage>
        <taxon>Eukaryota</taxon>
        <taxon>Fungi</taxon>
        <taxon>Dikarya</taxon>
        <taxon>Basidiomycota</taxon>
        <taxon>Agaricomycotina</taxon>
        <taxon>Agaricomycetes</taxon>
        <taxon>Cantharellales</taxon>
        <taxon>Ceratobasidiaceae</taxon>
        <taxon>Rhizoctonia</taxon>
    </lineage>
</organism>
<comment type="caution">
    <text evidence="3">The sequence shown here is derived from an EMBL/GenBank/DDBJ whole genome shotgun (WGS) entry which is preliminary data.</text>
</comment>
<dbReference type="GO" id="GO:0006508">
    <property type="term" value="P:proteolysis"/>
    <property type="evidence" value="ECO:0007669"/>
    <property type="project" value="InterPro"/>
</dbReference>
<accession>A0A8H3B2E9</accession>
<proteinExistence type="predicted"/>
<gene>
    <name evidence="3" type="ORF">RDB_LOCUS81329</name>
</gene>
<dbReference type="Pfam" id="PF00656">
    <property type="entry name" value="Peptidase_C14"/>
    <property type="match status" value="1"/>
</dbReference>
<dbReference type="Proteomes" id="UP000663843">
    <property type="component" value="Unassembled WGS sequence"/>
</dbReference>
<feature type="region of interest" description="Disordered" evidence="1">
    <location>
        <begin position="505"/>
        <end position="528"/>
    </location>
</feature>
<dbReference type="InterPro" id="IPR011600">
    <property type="entry name" value="Pept_C14_caspase"/>
</dbReference>
<reference evidence="3" key="1">
    <citation type="submission" date="2021-01" db="EMBL/GenBank/DDBJ databases">
        <authorList>
            <person name="Kaushik A."/>
        </authorList>
    </citation>
    <scope>NUCLEOTIDE SEQUENCE</scope>
    <source>
        <strain evidence="3">AG2-2IIIB</strain>
    </source>
</reference>
<evidence type="ECO:0000256" key="1">
    <source>
        <dbReference type="SAM" id="MobiDB-lite"/>
    </source>
</evidence>
<protein>
    <recommendedName>
        <fullName evidence="2">Peptidase C14 caspase domain-containing protein</fullName>
    </recommendedName>
</protein>
<evidence type="ECO:0000313" key="4">
    <source>
        <dbReference type="Proteomes" id="UP000663843"/>
    </source>
</evidence>